<dbReference type="RefSeq" id="XP_073558040.1">
    <property type="nucleotide sequence ID" value="XM_073703553.1"/>
</dbReference>
<evidence type="ECO:0000259" key="3">
    <source>
        <dbReference type="Pfam" id="PF17100"/>
    </source>
</evidence>
<evidence type="ECO:0000313" key="5">
    <source>
        <dbReference type="EMBL" id="TFB01839.1"/>
    </source>
</evidence>
<evidence type="ECO:0000259" key="4">
    <source>
        <dbReference type="Pfam" id="PF24883"/>
    </source>
</evidence>
<dbReference type="InterPro" id="IPR056884">
    <property type="entry name" value="NPHP3-like_N"/>
</dbReference>
<dbReference type="PROSITE" id="PS50297">
    <property type="entry name" value="ANK_REP_REGION"/>
    <property type="match status" value="2"/>
</dbReference>
<feature type="repeat" description="ANK" evidence="2">
    <location>
        <begin position="896"/>
        <end position="925"/>
    </location>
</feature>
<reference evidence="5 6" key="1">
    <citation type="submission" date="2018-01" db="EMBL/GenBank/DDBJ databases">
        <title>Genome characterization of the sugarcane-associated fungus Trichoderma ghanense CCMA-1212 and their application in lignocelulose bioconversion.</title>
        <authorList>
            <person name="Steindorff A.S."/>
            <person name="Mendes T.D."/>
            <person name="Vilela E.S.D."/>
            <person name="Rodrigues D.S."/>
            <person name="Formighieri E.F."/>
            <person name="Melo I.S."/>
            <person name="Favaro L.C.L."/>
        </authorList>
    </citation>
    <scope>NUCLEOTIDE SEQUENCE [LARGE SCALE GENOMIC DNA]</scope>
    <source>
        <strain evidence="5 6">CCMA-1212</strain>
    </source>
</reference>
<dbReference type="SUPFAM" id="SSF52540">
    <property type="entry name" value="P-loop containing nucleoside triphosphate hydrolases"/>
    <property type="match status" value="1"/>
</dbReference>
<dbReference type="PANTHER" id="PTHR10039">
    <property type="entry name" value="AMELOGENIN"/>
    <property type="match status" value="1"/>
</dbReference>
<keyword evidence="2" id="KW-0040">ANK repeat</keyword>
<accession>A0ABY2H0S2</accession>
<keyword evidence="6" id="KW-1185">Reference proteome</keyword>
<comment type="caution">
    <text evidence="5">The sequence shown here is derived from an EMBL/GenBank/DDBJ whole genome shotgun (WGS) entry which is preliminary data.</text>
</comment>
<feature type="repeat" description="ANK" evidence="2">
    <location>
        <begin position="827"/>
        <end position="859"/>
    </location>
</feature>
<dbReference type="Pfam" id="PF12796">
    <property type="entry name" value="Ank_2"/>
    <property type="match status" value="2"/>
</dbReference>
<evidence type="ECO:0000256" key="1">
    <source>
        <dbReference type="ARBA" id="ARBA00022737"/>
    </source>
</evidence>
<dbReference type="Gene3D" id="3.40.50.300">
    <property type="entry name" value="P-loop containing nucleotide triphosphate hydrolases"/>
    <property type="match status" value="1"/>
</dbReference>
<proteinExistence type="predicted"/>
<dbReference type="SMART" id="SM00248">
    <property type="entry name" value="ANK"/>
    <property type="match status" value="8"/>
</dbReference>
<dbReference type="InterPro" id="IPR002110">
    <property type="entry name" value="Ankyrin_rpt"/>
</dbReference>
<evidence type="ECO:0000256" key="2">
    <source>
        <dbReference type="PROSITE-ProRule" id="PRU00023"/>
    </source>
</evidence>
<dbReference type="PANTHER" id="PTHR10039:SF16">
    <property type="entry name" value="GPI INOSITOL-DEACYLASE"/>
    <property type="match status" value="1"/>
</dbReference>
<name>A0ABY2H0S2_9HYPO</name>
<feature type="domain" description="Nephrocystin 3-like N-terminal" evidence="4">
    <location>
        <begin position="296"/>
        <end position="463"/>
    </location>
</feature>
<keyword evidence="1" id="KW-0677">Repeat</keyword>
<dbReference type="InterPro" id="IPR031359">
    <property type="entry name" value="NACHT_N"/>
</dbReference>
<dbReference type="Pfam" id="PF17100">
    <property type="entry name" value="NACHT_N"/>
    <property type="match status" value="1"/>
</dbReference>
<dbReference type="Gene3D" id="1.25.40.20">
    <property type="entry name" value="Ankyrin repeat-containing domain"/>
    <property type="match status" value="2"/>
</dbReference>
<evidence type="ECO:0000313" key="6">
    <source>
        <dbReference type="Proteomes" id="UP001642720"/>
    </source>
</evidence>
<dbReference type="InterPro" id="IPR036770">
    <property type="entry name" value="Ankyrin_rpt-contain_sf"/>
</dbReference>
<protein>
    <submittedName>
        <fullName evidence="5">Ankyrin repeat and KH domain-containing protein 1</fullName>
    </submittedName>
</protein>
<dbReference type="EMBL" id="PPTA01000008">
    <property type="protein sequence ID" value="TFB01839.1"/>
    <property type="molecule type" value="Genomic_DNA"/>
</dbReference>
<dbReference type="PROSITE" id="PS50088">
    <property type="entry name" value="ANK_REPEAT"/>
    <property type="match status" value="4"/>
</dbReference>
<dbReference type="GeneID" id="300578003"/>
<feature type="repeat" description="ANK" evidence="2">
    <location>
        <begin position="1035"/>
        <end position="1067"/>
    </location>
</feature>
<sequence>MTLRREDEQLIKGYEAKIRQNLGAGISLTNGSQISIRDRMDTILRHKMDEVNRNAWKIRFGSSEVDVKDLASSVLGIVTWANEYITGVLRPSPYASMAWAGVSLLLPLFLNSSKQAASLAKGLEEIASLIVQSRMREDLYARQFEAKARTCNQQMPELLHHEYKNSLEMLYGEILRFQATSYCHYASNDAFRLGLDMVKWDDWQELLGQVHDQERNFAAVEALWRDLKYDEECLAAERRHQESLQQWSEIGTDLSSLRSAVERAQAEKSRCELLHWLCDVDPSEMYNAARDKHGAGTGEWLTRESKQFRAWEESPASLLWLHGKAGAGKSILSSVVIKHLQEKHASNPSTALAFFFFSFSDLKKQKLNQMLSSLVKQLCSRRPDTPQPIRSLNEYKEKGQRPDTETLESILTAVARGFSAVHIVIDALDECPPLEGERRRLLRSLRQIMAVAPANLHIFCASRKEADIDAVMSTLMCPPPRGAVIDLNACRAILDCDIGLFIDLALASDECRSWPDSIRTETKNSLMEKADGIAKSGALDIQSLTTGSRFQYVFFQLKALQRLSSARLIREALQDLPLGLDATYDRLLLGLDVAFRSRVISCLKWLAFSKEVLQLEQLAEIFILRPESALPLDDSERLFRPEDILKYLSSLVVVQTSIIEGQSPDVRLAHFSVKEYLVSSRIREGPAKVFAFEEINAHLHIAHCCLAIHLQRSTRDKRSQIGLSLRRYAAVEWPSHLEMVPRASWPAEVTQAAARALTVRSPSLGNRLWKNYLSHRRMLQLPLNENFSTSQILLSPPCCTAAFGFHQLTEMLLSHESGVSDKPPQQDLDAALHGAAYGGHMAIVLLCLDKGADVNSKSNVFGDALQAAAVRGHAAIASLLLDRNAEANAQRGGWGSALQAAVDGGQLDMLKLLVGRGADIDLSSNESGCVLASAARSRPSLRPPPKCLLYLLDAGADINRRGGGLQGTALHEAAVQLPFSRENFHLLLGRGADVNAPGGRFGYPLQAACSGGDANKAEIKLLLDAGADVNAQGGRYGNALQAACAKGAIEVTRALLDRGAKVDVQGEGFGPLMRAACAGRHPQTDICMLVLEHDAGEHSEGGFFGSPWHAAVAQLVDKYTKELKQLLVLGPGVNDARGQQHPVALHGPLGPGRLSQILFSTSGEAARLRRRIRALINHGADVNLAAGKYGFLLQSAQAMVLGNSADLVVKRQGATPGSALQTAAWTWGTGLMRDLLRKGADVHVRAAGSAAVR</sequence>
<dbReference type="Pfam" id="PF24883">
    <property type="entry name" value="NPHP3_N"/>
    <property type="match status" value="1"/>
</dbReference>
<dbReference type="Proteomes" id="UP001642720">
    <property type="component" value="Unassembled WGS sequence"/>
</dbReference>
<gene>
    <name evidence="5" type="ORF">CCMA1212_006324</name>
</gene>
<feature type="repeat" description="ANK" evidence="2">
    <location>
        <begin position="1004"/>
        <end position="1034"/>
    </location>
</feature>
<dbReference type="SUPFAM" id="SSF48403">
    <property type="entry name" value="Ankyrin repeat"/>
    <property type="match status" value="1"/>
</dbReference>
<organism evidence="5 6">
    <name type="scientific">Trichoderma ghanense</name>
    <dbReference type="NCBI Taxonomy" id="65468"/>
    <lineage>
        <taxon>Eukaryota</taxon>
        <taxon>Fungi</taxon>
        <taxon>Dikarya</taxon>
        <taxon>Ascomycota</taxon>
        <taxon>Pezizomycotina</taxon>
        <taxon>Sordariomycetes</taxon>
        <taxon>Hypocreomycetidae</taxon>
        <taxon>Hypocreales</taxon>
        <taxon>Hypocreaceae</taxon>
        <taxon>Trichoderma</taxon>
    </lineage>
</organism>
<dbReference type="InterPro" id="IPR027417">
    <property type="entry name" value="P-loop_NTPase"/>
</dbReference>
<feature type="domain" description="NWD NACHT-NTPase N-terminal" evidence="3">
    <location>
        <begin position="3"/>
        <end position="218"/>
    </location>
</feature>